<dbReference type="SUPFAM" id="SSF46785">
    <property type="entry name" value="Winged helix' DNA-binding domain"/>
    <property type="match status" value="1"/>
</dbReference>
<evidence type="ECO:0000259" key="5">
    <source>
        <dbReference type="PROSITE" id="PS50931"/>
    </source>
</evidence>
<name>A0A147EEV4_9MICO</name>
<dbReference type="InterPro" id="IPR036390">
    <property type="entry name" value="WH_DNA-bd_sf"/>
</dbReference>
<gene>
    <name evidence="6" type="ORF">NS354_10840</name>
</gene>
<evidence type="ECO:0000256" key="2">
    <source>
        <dbReference type="ARBA" id="ARBA00023015"/>
    </source>
</evidence>
<dbReference type="Proteomes" id="UP000070810">
    <property type="component" value="Unassembled WGS sequence"/>
</dbReference>
<feature type="domain" description="HTH lysR-type" evidence="5">
    <location>
        <begin position="2"/>
        <end position="59"/>
    </location>
</feature>
<accession>A0A147EEV4</accession>
<dbReference type="SUPFAM" id="SSF53850">
    <property type="entry name" value="Periplasmic binding protein-like II"/>
    <property type="match status" value="1"/>
</dbReference>
<dbReference type="EMBL" id="LDRK01000089">
    <property type="protein sequence ID" value="KTR82930.1"/>
    <property type="molecule type" value="Genomic_DNA"/>
</dbReference>
<keyword evidence="4" id="KW-0804">Transcription</keyword>
<dbReference type="AlphaFoldDB" id="A0A147EEV4"/>
<dbReference type="PROSITE" id="PS50931">
    <property type="entry name" value="HTH_LYSR"/>
    <property type="match status" value="1"/>
</dbReference>
<reference evidence="6 7" key="1">
    <citation type="journal article" date="2016" name="Front. Microbiol.">
        <title>Genomic Resource of Rice Seed Associated Bacteria.</title>
        <authorList>
            <person name="Midha S."/>
            <person name="Bansal K."/>
            <person name="Sharma S."/>
            <person name="Kumar N."/>
            <person name="Patil P.P."/>
            <person name="Chaudhry V."/>
            <person name="Patil P.B."/>
        </authorList>
    </citation>
    <scope>NUCLEOTIDE SEQUENCE [LARGE SCALE GENOMIC DNA]</scope>
    <source>
        <strain evidence="6 7">NS354</strain>
    </source>
</reference>
<proteinExistence type="inferred from homology"/>
<dbReference type="GO" id="GO:0032993">
    <property type="term" value="C:protein-DNA complex"/>
    <property type="evidence" value="ECO:0007669"/>
    <property type="project" value="TreeGrafter"/>
</dbReference>
<dbReference type="GO" id="GO:0003700">
    <property type="term" value="F:DNA-binding transcription factor activity"/>
    <property type="evidence" value="ECO:0007669"/>
    <property type="project" value="InterPro"/>
</dbReference>
<evidence type="ECO:0000256" key="1">
    <source>
        <dbReference type="ARBA" id="ARBA00009437"/>
    </source>
</evidence>
<dbReference type="GO" id="GO:0003677">
    <property type="term" value="F:DNA binding"/>
    <property type="evidence" value="ECO:0007669"/>
    <property type="project" value="UniProtKB-KW"/>
</dbReference>
<keyword evidence="2" id="KW-0805">Transcription regulation</keyword>
<dbReference type="PATRIC" id="fig|1079994.3.peg.2472"/>
<dbReference type="Gene3D" id="3.40.190.10">
    <property type="entry name" value="Periplasmic binding protein-like II"/>
    <property type="match status" value="2"/>
</dbReference>
<evidence type="ECO:0000313" key="6">
    <source>
        <dbReference type="EMBL" id="KTR82930.1"/>
    </source>
</evidence>
<dbReference type="InterPro" id="IPR036388">
    <property type="entry name" value="WH-like_DNA-bd_sf"/>
</dbReference>
<dbReference type="InterPro" id="IPR000847">
    <property type="entry name" value="LysR_HTH_N"/>
</dbReference>
<evidence type="ECO:0000256" key="4">
    <source>
        <dbReference type="ARBA" id="ARBA00023163"/>
    </source>
</evidence>
<sequence length="318" mass="34072">MLEMKRLRLLWELDSRGTVAAVADALNYSPSAISQQLALLEREAGVPLLRRSGRTLELTPAAQVLVAETHDLLAGLERAEAALHRAHAEVGGTVRIAVFQTALLALMPQVLGRLRDTHPRLRVEMVQHEPEAGLEETWTRRFDLVIAEQYPGHAAPRFSGLDRQPLITDRIRLGLPAPGVGSGAVDAVRRLADAAELPWVLEPEGAASRHWALQACRSAGFEPDVRYETADLQAQVRLIETGNAVALLPDLLHAGTTRALRLIDLAGDPERAVFTAARASAEGHPGLAAVRAALREEAALLASGEAGARAGRGAGAPR</sequence>
<organism evidence="6 7">
    <name type="scientific">Leucobacter chromiiresistens</name>
    <dbReference type="NCBI Taxonomy" id="1079994"/>
    <lineage>
        <taxon>Bacteria</taxon>
        <taxon>Bacillati</taxon>
        <taxon>Actinomycetota</taxon>
        <taxon>Actinomycetes</taxon>
        <taxon>Micrococcales</taxon>
        <taxon>Microbacteriaceae</taxon>
        <taxon>Leucobacter</taxon>
    </lineage>
</organism>
<evidence type="ECO:0000313" key="7">
    <source>
        <dbReference type="Proteomes" id="UP000070810"/>
    </source>
</evidence>
<dbReference type="Gene3D" id="1.10.10.10">
    <property type="entry name" value="Winged helix-like DNA-binding domain superfamily/Winged helix DNA-binding domain"/>
    <property type="match status" value="1"/>
</dbReference>
<dbReference type="Pfam" id="PF03466">
    <property type="entry name" value="LysR_substrate"/>
    <property type="match status" value="1"/>
</dbReference>
<dbReference type="RefSeq" id="WP_058594496.1">
    <property type="nucleotide sequence ID" value="NZ_LDRK01000089.1"/>
</dbReference>
<dbReference type="OrthoDB" id="3673085at2"/>
<dbReference type="PANTHER" id="PTHR30346:SF29">
    <property type="entry name" value="LYSR SUBSTRATE-BINDING"/>
    <property type="match status" value="1"/>
</dbReference>
<comment type="caution">
    <text evidence="6">The sequence shown here is derived from an EMBL/GenBank/DDBJ whole genome shotgun (WGS) entry which is preliminary data.</text>
</comment>
<protein>
    <submittedName>
        <fullName evidence="6">LysR family transcriptional regulator</fullName>
    </submittedName>
</protein>
<evidence type="ECO:0000256" key="3">
    <source>
        <dbReference type="ARBA" id="ARBA00023125"/>
    </source>
</evidence>
<dbReference type="Pfam" id="PF00126">
    <property type="entry name" value="HTH_1"/>
    <property type="match status" value="1"/>
</dbReference>
<keyword evidence="3" id="KW-0238">DNA-binding</keyword>
<keyword evidence="7" id="KW-1185">Reference proteome</keyword>
<dbReference type="InterPro" id="IPR005119">
    <property type="entry name" value="LysR_subst-bd"/>
</dbReference>
<dbReference type="PANTHER" id="PTHR30346">
    <property type="entry name" value="TRANSCRIPTIONAL DUAL REGULATOR HCAR-RELATED"/>
    <property type="match status" value="1"/>
</dbReference>
<comment type="similarity">
    <text evidence="1">Belongs to the LysR transcriptional regulatory family.</text>
</comment>